<dbReference type="EMBL" id="CAJOBH010169445">
    <property type="protein sequence ID" value="CAF4906103.1"/>
    <property type="molecule type" value="Genomic_DNA"/>
</dbReference>
<dbReference type="Proteomes" id="UP000663834">
    <property type="component" value="Unassembled WGS sequence"/>
</dbReference>
<evidence type="ECO:0000313" key="1">
    <source>
        <dbReference type="EMBL" id="CAF1043659.1"/>
    </source>
</evidence>
<gene>
    <name evidence="4" type="ORF">BYL167_LOCUS52392</name>
    <name evidence="1" type="ORF">CJN711_LOCUS4397</name>
    <name evidence="3" type="ORF">GIL414_LOCUS49846</name>
    <name evidence="2" type="ORF">KQP761_LOCUS9264</name>
</gene>
<dbReference type="EMBL" id="CAJNOV010000943">
    <property type="protein sequence ID" value="CAF1043659.1"/>
    <property type="molecule type" value="Genomic_DNA"/>
</dbReference>
<proteinExistence type="predicted"/>
<evidence type="ECO:0000313" key="4">
    <source>
        <dbReference type="EMBL" id="CAF4906103.1"/>
    </source>
</evidence>
<dbReference type="EMBL" id="CAJOBJ010164814">
    <property type="protein sequence ID" value="CAF4860232.1"/>
    <property type="molecule type" value="Genomic_DNA"/>
</dbReference>
<dbReference type="Gene3D" id="1.20.5.1180">
    <property type="entry name" value="Geminin coiled-coil domain"/>
    <property type="match status" value="1"/>
</dbReference>
<dbReference type="InterPro" id="IPR022786">
    <property type="entry name" value="Geminin/Multicilin"/>
</dbReference>
<evidence type="ECO:0008006" key="6">
    <source>
        <dbReference type="Google" id="ProtNLM"/>
    </source>
</evidence>
<dbReference type="Proteomes" id="UP000663855">
    <property type="component" value="Unassembled WGS sequence"/>
</dbReference>
<dbReference type="OrthoDB" id="10043826at2759"/>
<organism evidence="2 5">
    <name type="scientific">Rotaria magnacalcarata</name>
    <dbReference type="NCBI Taxonomy" id="392030"/>
    <lineage>
        <taxon>Eukaryota</taxon>
        <taxon>Metazoa</taxon>
        <taxon>Spiralia</taxon>
        <taxon>Gnathifera</taxon>
        <taxon>Rotifera</taxon>
        <taxon>Eurotatoria</taxon>
        <taxon>Bdelloidea</taxon>
        <taxon>Philodinida</taxon>
        <taxon>Philodinidae</taxon>
        <taxon>Rotaria</taxon>
    </lineage>
</organism>
<dbReference type="Pfam" id="PF07412">
    <property type="entry name" value="Geminin"/>
    <property type="match status" value="1"/>
</dbReference>
<dbReference type="SUPFAM" id="SSF111469">
    <property type="entry name" value="Geminin coiled-coil domain"/>
    <property type="match status" value="1"/>
</dbReference>
<comment type="caution">
    <text evidence="2">The sequence shown here is derived from an EMBL/GenBank/DDBJ whole genome shotgun (WGS) entry which is preliminary data.</text>
</comment>
<dbReference type="AlphaFoldDB" id="A0A815KF46"/>
<name>A0A815KF46_9BILA</name>
<dbReference type="Proteomes" id="UP000681967">
    <property type="component" value="Unassembled WGS sequence"/>
</dbReference>
<evidence type="ECO:0000313" key="3">
    <source>
        <dbReference type="EMBL" id="CAF4860232.1"/>
    </source>
</evidence>
<protein>
    <recommendedName>
        <fullName evidence="6">Geminin</fullName>
    </recommendedName>
</protein>
<dbReference type="Proteomes" id="UP000681720">
    <property type="component" value="Unassembled WGS sequence"/>
</dbReference>
<evidence type="ECO:0000313" key="5">
    <source>
        <dbReference type="Proteomes" id="UP000663834"/>
    </source>
</evidence>
<sequence length="153" mass="17497">MAQQSPSKFLLLHPIENHRTANQKSKNATLNLTQNVSTTTEQNQINHDMSTNTPNYAEQMAKALDTGNTADEIVQMLMQDEASESYWQLMTERRKRAIEETVTENQELHNLIDDLSKENEHLHVLSGHCDYLQNVLNSFITEHDSLLDDSTTN</sequence>
<evidence type="ECO:0000313" key="2">
    <source>
        <dbReference type="EMBL" id="CAF1392065.1"/>
    </source>
</evidence>
<reference evidence="2" key="1">
    <citation type="submission" date="2021-02" db="EMBL/GenBank/DDBJ databases">
        <authorList>
            <person name="Nowell W R."/>
        </authorList>
    </citation>
    <scope>NUCLEOTIDE SEQUENCE</scope>
</reference>
<dbReference type="EMBL" id="CAJNOW010003691">
    <property type="protein sequence ID" value="CAF1392065.1"/>
    <property type="molecule type" value="Genomic_DNA"/>
</dbReference>
<dbReference type="GO" id="GO:0006275">
    <property type="term" value="P:regulation of DNA replication"/>
    <property type="evidence" value="ECO:0007669"/>
    <property type="project" value="InterPro"/>
</dbReference>
<accession>A0A815KF46</accession>